<dbReference type="GeneID" id="9943880"/>
<protein>
    <submittedName>
        <fullName evidence="1">Uncharacterized protein</fullName>
    </submittedName>
</protein>
<evidence type="ECO:0000313" key="1">
    <source>
        <dbReference type="EMBL" id="EFO22020.1"/>
    </source>
</evidence>
<dbReference type="EMBL" id="JH712072">
    <property type="protein sequence ID" value="EFO22020.1"/>
    <property type="molecule type" value="Genomic_DNA"/>
</dbReference>
<dbReference type="AlphaFoldDB" id="A0A1S0TZG3"/>
<proteinExistence type="predicted"/>
<accession>A0A1S0TZG3</accession>
<reference evidence="1" key="1">
    <citation type="submission" date="2012-04" db="EMBL/GenBank/DDBJ databases">
        <title>The Genome Sequence of Loa loa.</title>
        <authorList>
            <consortium name="The Broad Institute Genome Sequencing Platform"/>
            <consortium name="Broad Institute Genome Sequencing Center for Infectious Disease"/>
            <person name="Nutman T.B."/>
            <person name="Fink D.L."/>
            <person name="Russ C."/>
            <person name="Young S."/>
            <person name="Zeng Q."/>
            <person name="Gargeya S."/>
            <person name="Alvarado L."/>
            <person name="Berlin A."/>
            <person name="Chapman S.B."/>
            <person name="Chen Z."/>
            <person name="Freedman E."/>
            <person name="Gellesch M."/>
            <person name="Goldberg J."/>
            <person name="Griggs A."/>
            <person name="Gujja S."/>
            <person name="Heilman E.R."/>
            <person name="Heiman D."/>
            <person name="Howarth C."/>
            <person name="Mehta T."/>
            <person name="Neiman D."/>
            <person name="Pearson M."/>
            <person name="Roberts A."/>
            <person name="Saif S."/>
            <person name="Shea T."/>
            <person name="Shenoy N."/>
            <person name="Sisk P."/>
            <person name="Stolte C."/>
            <person name="Sykes S."/>
            <person name="White J."/>
            <person name="Yandava C."/>
            <person name="Haas B."/>
            <person name="Henn M.R."/>
            <person name="Nusbaum C."/>
            <person name="Birren B."/>
        </authorList>
    </citation>
    <scope>NUCLEOTIDE SEQUENCE [LARGE SCALE GENOMIC DNA]</scope>
</reference>
<dbReference type="KEGG" id="loa:LOAG_06467"/>
<sequence length="120" mass="13708">MSPSISTFMKCPIFPYTCGLSPETPSYHSTVKIPRKSILLVQKKERTTADSAGSIGEYYAVCIFNLYHQRTVDPQKFVLPTHFSITRKNRHLFKFQFTLKDPLTSSLPPRRSFKAFKGSS</sequence>
<name>A0A1S0TZG3_LOALO</name>
<gene>
    <name evidence="1" type="ORF">LOAG_06467</name>
</gene>
<organism evidence="1">
    <name type="scientific">Loa loa</name>
    <name type="common">Eye worm</name>
    <name type="synonym">Filaria loa</name>
    <dbReference type="NCBI Taxonomy" id="7209"/>
    <lineage>
        <taxon>Eukaryota</taxon>
        <taxon>Metazoa</taxon>
        <taxon>Ecdysozoa</taxon>
        <taxon>Nematoda</taxon>
        <taxon>Chromadorea</taxon>
        <taxon>Rhabditida</taxon>
        <taxon>Spirurina</taxon>
        <taxon>Spiruromorpha</taxon>
        <taxon>Filarioidea</taxon>
        <taxon>Onchocercidae</taxon>
        <taxon>Loa</taxon>
    </lineage>
</organism>
<dbReference type="InParanoid" id="A0A1S0TZG3"/>
<dbReference type="RefSeq" id="XP_003142051.1">
    <property type="nucleotide sequence ID" value="XM_003142003.1"/>
</dbReference>
<dbReference type="CTD" id="9943880"/>